<comment type="similarity">
    <text evidence="1">Belongs to the ribosome association toxin RatA family.</text>
</comment>
<dbReference type="PANTHER" id="PTHR12901:SF10">
    <property type="entry name" value="COENZYME Q-BINDING PROTEIN COQ10, MITOCHONDRIAL"/>
    <property type="match status" value="1"/>
</dbReference>
<gene>
    <name evidence="3" type="primary">pasT</name>
    <name evidence="3" type="ORF">BZL35_00241</name>
</gene>
<dbReference type="InterPro" id="IPR005031">
    <property type="entry name" value="COQ10_START"/>
</dbReference>
<dbReference type="Pfam" id="PF03364">
    <property type="entry name" value="Polyketide_cyc"/>
    <property type="match status" value="1"/>
</dbReference>
<organism evidence="3 4">
    <name type="scientific">Candidatus Pandoraea novymonadis</name>
    <dbReference type="NCBI Taxonomy" id="1808959"/>
    <lineage>
        <taxon>Bacteria</taxon>
        <taxon>Pseudomonadati</taxon>
        <taxon>Pseudomonadota</taxon>
        <taxon>Betaproteobacteria</taxon>
        <taxon>Burkholderiales</taxon>
        <taxon>Burkholderiaceae</taxon>
        <taxon>Pandoraea</taxon>
    </lineage>
</organism>
<dbReference type="SUPFAM" id="SSF55961">
    <property type="entry name" value="Bet v1-like"/>
    <property type="match status" value="1"/>
</dbReference>
<sequence length="145" mass="16959">MPDINKIVIVHHPAEQMYNLVTNVADYPKFLPWCGGVEVRQQDETSMEASIIIDFKGLKHSFATHNKQVRPSLIKMYFVDGPFKRFYGEWKFIELGNDACKIEFLLHYEFSNFLLEKLIGPVFFYITNTLVDSFVKRADRIYVGQ</sequence>
<evidence type="ECO:0000313" key="4">
    <source>
        <dbReference type="Proteomes" id="UP000242660"/>
    </source>
</evidence>
<evidence type="ECO:0000313" key="3">
    <source>
        <dbReference type="EMBL" id="PSB92015.1"/>
    </source>
</evidence>
<proteinExistence type="inferred from homology"/>
<comment type="caution">
    <text evidence="3">The sequence shown here is derived from an EMBL/GenBank/DDBJ whole genome shotgun (WGS) entry which is preliminary data.</text>
</comment>
<dbReference type="InterPro" id="IPR023393">
    <property type="entry name" value="START-like_dom_sf"/>
</dbReference>
<dbReference type="EMBL" id="MUHY01000001">
    <property type="protein sequence ID" value="PSB92015.1"/>
    <property type="molecule type" value="Genomic_DNA"/>
</dbReference>
<evidence type="ECO:0000256" key="1">
    <source>
        <dbReference type="ARBA" id="ARBA00008918"/>
    </source>
</evidence>
<dbReference type="Gene3D" id="3.30.530.20">
    <property type="match status" value="1"/>
</dbReference>
<keyword evidence="4" id="KW-1185">Reference proteome</keyword>
<dbReference type="InterPro" id="IPR044996">
    <property type="entry name" value="COQ10-like"/>
</dbReference>
<dbReference type="PANTHER" id="PTHR12901">
    <property type="entry name" value="SPERM PROTEIN HOMOLOG"/>
    <property type="match status" value="1"/>
</dbReference>
<reference evidence="3 4" key="1">
    <citation type="journal article" date="2017" name="Front. Microbiol.">
        <title>Genome of Ca. Pandoraea novymonadis, an Endosymbiotic Bacterium of the Trypanosomatid Novymonas esmeraldas.</title>
        <authorList>
            <person name="Kostygov A.Y."/>
            <person name="Butenko A."/>
            <person name="Nenarokova A."/>
            <person name="Tashyreva D."/>
            <person name="Flegontov P."/>
            <person name="Lukes J."/>
            <person name="Yurchenko V."/>
        </authorList>
    </citation>
    <scope>NUCLEOTIDE SEQUENCE [LARGE SCALE GENOMIC DNA]</scope>
    <source>
        <strain evidence="3 4">E262</strain>
    </source>
</reference>
<feature type="domain" description="Coenzyme Q-binding protein COQ10 START" evidence="2">
    <location>
        <begin position="10"/>
        <end position="134"/>
    </location>
</feature>
<dbReference type="CDD" id="cd07813">
    <property type="entry name" value="COQ10p_like"/>
    <property type="match status" value="1"/>
</dbReference>
<protein>
    <submittedName>
        <fullName evidence="3">Persistence and stress-resistance toxin PasT</fullName>
    </submittedName>
</protein>
<name>A0ABX5FE70_9BURK</name>
<dbReference type="Proteomes" id="UP000242660">
    <property type="component" value="Unassembled WGS sequence"/>
</dbReference>
<evidence type="ECO:0000259" key="2">
    <source>
        <dbReference type="Pfam" id="PF03364"/>
    </source>
</evidence>
<dbReference type="RefSeq" id="WP_106182059.1">
    <property type="nucleotide sequence ID" value="NZ_MUHY01000001.1"/>
</dbReference>
<accession>A0ABX5FE70</accession>